<dbReference type="InterPro" id="IPR000571">
    <property type="entry name" value="Znf_CCCH"/>
</dbReference>
<accession>A0A8R1HNM4</accession>
<feature type="domain" description="C3H1-type" evidence="2">
    <location>
        <begin position="1"/>
        <end position="18"/>
    </location>
</feature>
<keyword evidence="1" id="KW-0479">Metal-binding</keyword>
<proteinExistence type="predicted"/>
<keyword evidence="1" id="KW-0862">Zinc</keyword>
<evidence type="ECO:0000313" key="4">
    <source>
        <dbReference type="Proteomes" id="UP000005237"/>
    </source>
</evidence>
<dbReference type="SUPFAM" id="SSF48371">
    <property type="entry name" value="ARM repeat"/>
    <property type="match status" value="1"/>
</dbReference>
<dbReference type="GO" id="GO:0008270">
    <property type="term" value="F:zinc ion binding"/>
    <property type="evidence" value="ECO:0007669"/>
    <property type="project" value="UniProtKB-KW"/>
</dbReference>
<dbReference type="PANTHER" id="PTHR13357">
    <property type="entry name" value="SH3 ADAPTER PROTEIN SPIN90 NCK INTERACTING PROTEIN WITH SH3 DOMAIN"/>
    <property type="match status" value="1"/>
</dbReference>
<name>A0A8R1HNM4_CAEJA</name>
<dbReference type="PANTHER" id="PTHR13357:SF1">
    <property type="entry name" value="NCK-INTERACTING PROTEIN WITH SH3 DOMAIN"/>
    <property type="match status" value="1"/>
</dbReference>
<dbReference type="PROSITE" id="PS50103">
    <property type="entry name" value="ZF_C3H1"/>
    <property type="match status" value="1"/>
</dbReference>
<dbReference type="AlphaFoldDB" id="A0A8R1HNM4"/>
<organism evidence="3 4">
    <name type="scientific">Caenorhabditis japonica</name>
    <dbReference type="NCBI Taxonomy" id="281687"/>
    <lineage>
        <taxon>Eukaryota</taxon>
        <taxon>Metazoa</taxon>
        <taxon>Ecdysozoa</taxon>
        <taxon>Nematoda</taxon>
        <taxon>Chromadorea</taxon>
        <taxon>Rhabditida</taxon>
        <taxon>Rhabditina</taxon>
        <taxon>Rhabditomorpha</taxon>
        <taxon>Rhabditoidea</taxon>
        <taxon>Rhabditidae</taxon>
        <taxon>Peloderinae</taxon>
        <taxon>Caenorhabditis</taxon>
    </lineage>
</organism>
<keyword evidence="1" id="KW-0863">Zinc-finger</keyword>
<dbReference type="GO" id="GO:0071933">
    <property type="term" value="F:Arp2/3 complex binding"/>
    <property type="evidence" value="ECO:0007669"/>
    <property type="project" value="TreeGrafter"/>
</dbReference>
<evidence type="ECO:0000259" key="2">
    <source>
        <dbReference type="PROSITE" id="PS50103"/>
    </source>
</evidence>
<evidence type="ECO:0000313" key="3">
    <source>
        <dbReference type="EnsemblMetazoa" id="CJA02808b.1"/>
    </source>
</evidence>
<evidence type="ECO:0000256" key="1">
    <source>
        <dbReference type="PROSITE-ProRule" id="PRU00723"/>
    </source>
</evidence>
<protein>
    <submittedName>
        <fullName evidence="3">C3H1-type domain-containing protein</fullName>
    </submittedName>
</protein>
<dbReference type="InterPro" id="IPR030125">
    <property type="entry name" value="SPIN90/Ldb17"/>
</dbReference>
<reference evidence="4" key="1">
    <citation type="submission" date="2010-08" db="EMBL/GenBank/DDBJ databases">
        <authorList>
            <consortium name="Caenorhabditis japonica Sequencing Consortium"/>
            <person name="Wilson R.K."/>
        </authorList>
    </citation>
    <scope>NUCLEOTIDE SEQUENCE [LARGE SCALE GENOMIC DNA]</scope>
    <source>
        <strain evidence="4">DF5081</strain>
    </source>
</reference>
<dbReference type="EnsemblMetazoa" id="CJA02808b.1">
    <property type="protein sequence ID" value="CJA02808b.1"/>
    <property type="gene ID" value="WBGene00122012"/>
</dbReference>
<dbReference type="InterPro" id="IPR016024">
    <property type="entry name" value="ARM-type_fold"/>
</dbReference>
<feature type="zinc finger region" description="C3H1-type" evidence="1">
    <location>
        <begin position="1"/>
        <end position="18"/>
    </location>
</feature>
<dbReference type="GO" id="GO:0006897">
    <property type="term" value="P:endocytosis"/>
    <property type="evidence" value="ECO:0007669"/>
    <property type="project" value="TreeGrafter"/>
</dbReference>
<sequence length="433" mass="49753">MRTACPFGNKCFYKHQLPDGSIDPGESPHVRRRPRLNEFIFPDEEDDEDEEGGEFSMEDVMNIIREMQFPLMYDVDFDAEKLVAECVDSIRVVTDAPIENCHCALWAVMQILGPHLRSENFSSLEKSAENYQVNVETCHDRVALEQSASTLFDIFLEKQELSYSADQDDETICAALDGFCDIVNKTDPRIPMAVISKNNWEWMSQMLIVLQTDQNDSVREHLLSTLQVLMEKCGEPVKRTLVDTQLPISLVPLTQKSNGIQVGALRVLAILYSTEAEIPLEQLDYLNIDYFQRLYHHMTDYQKTDVLEMCTNFCGLLQRQNLDLSAVFEPIRENPYECANLGIVLIQEMNRKCTVRRLQFLHHVIELGETVLSKLFYENDLKVLAHVLARESINHSDKEIRQLCLTSLRLLLATKTVNSDDDIEYALANFDEN</sequence>
<keyword evidence="4" id="KW-1185">Reference proteome</keyword>
<dbReference type="Proteomes" id="UP000005237">
    <property type="component" value="Unassembled WGS sequence"/>
</dbReference>
<reference evidence="3" key="2">
    <citation type="submission" date="2022-06" db="UniProtKB">
        <authorList>
            <consortium name="EnsemblMetazoa"/>
        </authorList>
    </citation>
    <scope>IDENTIFICATION</scope>
    <source>
        <strain evidence="3">DF5081</strain>
    </source>
</reference>